<dbReference type="Gene3D" id="3.40.50.1820">
    <property type="entry name" value="alpha/beta hydrolase"/>
    <property type="match status" value="1"/>
</dbReference>
<dbReference type="Proteomes" id="UP000679126">
    <property type="component" value="Unassembled WGS sequence"/>
</dbReference>
<dbReference type="InterPro" id="IPR029058">
    <property type="entry name" value="AB_hydrolase_fold"/>
</dbReference>
<comment type="caution">
    <text evidence="4">The sequence shown here is derived from an EMBL/GenBank/DDBJ whole genome shotgun (WGS) entry which is preliminary data.</text>
</comment>
<evidence type="ECO:0000313" key="4">
    <source>
        <dbReference type="EMBL" id="MBO9152827.1"/>
    </source>
</evidence>
<feature type="signal peptide" evidence="2">
    <location>
        <begin position="1"/>
        <end position="19"/>
    </location>
</feature>
<keyword evidence="1 4" id="KW-0378">Hydrolase</keyword>
<organism evidence="4 5">
    <name type="scientific">Chitinophaga chungangae</name>
    <dbReference type="NCBI Taxonomy" id="2821488"/>
    <lineage>
        <taxon>Bacteria</taxon>
        <taxon>Pseudomonadati</taxon>
        <taxon>Bacteroidota</taxon>
        <taxon>Chitinophagia</taxon>
        <taxon>Chitinophagales</taxon>
        <taxon>Chitinophagaceae</taxon>
        <taxon>Chitinophaga</taxon>
    </lineage>
</organism>
<dbReference type="PANTHER" id="PTHR48081">
    <property type="entry name" value="AB HYDROLASE SUPERFAMILY PROTEIN C4A8.06C"/>
    <property type="match status" value="1"/>
</dbReference>
<name>A0ABS3YDS2_9BACT</name>
<sequence length="296" mass="32174">MKNSLAAALLMLTTITVSAQEKVERIDLYPGQPELRIAGGRKVDDVPHIDHYTAAGDKKNGAAVLICPGGGYTHLAIEHEGKDIAAFFTAQGYDAIVLHYRLNDAQQSGSRFPAQYNDVTKAMRLVKSKAKSWGLNPEKIGVMGFSAGGHLASTLTTMIIPGNPQATDELEKWSTRPAFSVLVYPVILMNSEFTHKGSMNNLLGPNATAAMKDSLSTNLRITPQTPPVMLIHSTDDKVVPVENSLLFYQALVKNKISATLHVYDHGGHGYGMAPKDPVLNSWPGLCIAWLQEQLKK</sequence>
<evidence type="ECO:0000259" key="3">
    <source>
        <dbReference type="Pfam" id="PF20434"/>
    </source>
</evidence>
<feature type="domain" description="BD-FAE-like" evidence="3">
    <location>
        <begin position="50"/>
        <end position="251"/>
    </location>
</feature>
<protein>
    <submittedName>
        <fullName evidence="4">Alpha/beta hydrolase</fullName>
    </submittedName>
</protein>
<dbReference type="RefSeq" id="WP_209145805.1">
    <property type="nucleotide sequence ID" value="NZ_JAGHKP010000002.1"/>
</dbReference>
<dbReference type="Pfam" id="PF20434">
    <property type="entry name" value="BD-FAE"/>
    <property type="match status" value="1"/>
</dbReference>
<evidence type="ECO:0000313" key="5">
    <source>
        <dbReference type="Proteomes" id="UP000679126"/>
    </source>
</evidence>
<dbReference type="PANTHER" id="PTHR48081:SF6">
    <property type="entry name" value="PEPTIDASE S9 PROLYL OLIGOPEPTIDASE CATALYTIC DOMAIN-CONTAINING PROTEIN"/>
    <property type="match status" value="1"/>
</dbReference>
<proteinExistence type="predicted"/>
<reference evidence="5" key="1">
    <citation type="submission" date="2021-03" db="EMBL/GenBank/DDBJ databases">
        <title>Assistant Professor.</title>
        <authorList>
            <person name="Huq M.A."/>
        </authorList>
    </citation>
    <scope>NUCLEOTIDE SEQUENCE [LARGE SCALE GENOMIC DNA]</scope>
    <source>
        <strain evidence="5">MAH-28</strain>
    </source>
</reference>
<dbReference type="InterPro" id="IPR050300">
    <property type="entry name" value="GDXG_lipolytic_enzyme"/>
</dbReference>
<evidence type="ECO:0000256" key="2">
    <source>
        <dbReference type="SAM" id="SignalP"/>
    </source>
</evidence>
<dbReference type="InterPro" id="IPR049492">
    <property type="entry name" value="BD-FAE-like_dom"/>
</dbReference>
<dbReference type="GO" id="GO:0016787">
    <property type="term" value="F:hydrolase activity"/>
    <property type="evidence" value="ECO:0007669"/>
    <property type="project" value="UniProtKB-KW"/>
</dbReference>
<evidence type="ECO:0000256" key="1">
    <source>
        <dbReference type="ARBA" id="ARBA00022801"/>
    </source>
</evidence>
<gene>
    <name evidence="4" type="ORF">J7I43_11430</name>
</gene>
<accession>A0ABS3YDS2</accession>
<feature type="chain" id="PRO_5047132803" evidence="2">
    <location>
        <begin position="20"/>
        <end position="296"/>
    </location>
</feature>
<dbReference type="EMBL" id="JAGHKP010000002">
    <property type="protein sequence ID" value="MBO9152827.1"/>
    <property type="molecule type" value="Genomic_DNA"/>
</dbReference>
<keyword evidence="5" id="KW-1185">Reference proteome</keyword>
<dbReference type="SUPFAM" id="SSF53474">
    <property type="entry name" value="alpha/beta-Hydrolases"/>
    <property type="match status" value="1"/>
</dbReference>
<keyword evidence="2" id="KW-0732">Signal</keyword>